<accession>A0A4Z1SVC0</accession>
<organism evidence="1 2">
    <name type="scientific">Giardia muris</name>
    <dbReference type="NCBI Taxonomy" id="5742"/>
    <lineage>
        <taxon>Eukaryota</taxon>
        <taxon>Metamonada</taxon>
        <taxon>Diplomonadida</taxon>
        <taxon>Hexamitidae</taxon>
        <taxon>Giardiinae</taxon>
        <taxon>Giardia</taxon>
    </lineage>
</organism>
<comment type="caution">
    <text evidence="1">The sequence shown here is derived from an EMBL/GenBank/DDBJ whole genome shotgun (WGS) entry which is preliminary data.</text>
</comment>
<keyword evidence="2" id="KW-1185">Reference proteome</keyword>
<dbReference type="Proteomes" id="UP000315496">
    <property type="component" value="Chromosome 2"/>
</dbReference>
<dbReference type="VEuPathDB" id="GiardiaDB:GMRT_15543"/>
<proteinExistence type="predicted"/>
<name>A0A4Z1SVC0_GIAMU</name>
<evidence type="ECO:0000313" key="2">
    <source>
        <dbReference type="Proteomes" id="UP000315496"/>
    </source>
</evidence>
<sequence length="150" mass="16145">MIGTRLPKLSPTFYEITKRSLLRGASVAAGSLAGSLIRARHRRPVDARVIQDAARLGVTAALSAHISECAHLAIDERTGTYGVLNDVAAATTGTILTSQILGEKLTRREALGFPLRVLMHDVLETRKPLHSSLPERLNAIYGRVRGALGN</sequence>
<gene>
    <name evidence="1" type="ORF">GMRT_15543</name>
</gene>
<dbReference type="AlphaFoldDB" id="A0A4Z1SVC0"/>
<protein>
    <submittedName>
        <fullName evidence="1">Uncharacterized protein</fullName>
    </submittedName>
</protein>
<reference evidence="1 2" key="1">
    <citation type="submission" date="2019-05" db="EMBL/GenBank/DDBJ databases">
        <title>The compact genome of Giardia muris reveals important steps in the evolution of intestinal protozoan parasites.</title>
        <authorList>
            <person name="Xu F."/>
            <person name="Jimenez-Gonzalez A."/>
            <person name="Einarsson E."/>
            <person name="Astvaldsson A."/>
            <person name="Peirasmaki D."/>
            <person name="Eckmann L."/>
            <person name="Andersson J.O."/>
            <person name="Svard S.G."/>
            <person name="Jerlstrom-Hultqvist J."/>
        </authorList>
    </citation>
    <scope>NUCLEOTIDE SEQUENCE [LARGE SCALE GENOMIC DNA]</scope>
    <source>
        <strain evidence="1 2">Roberts-Thomson</strain>
    </source>
</reference>
<evidence type="ECO:0000313" key="1">
    <source>
        <dbReference type="EMBL" id="TNJ28865.1"/>
    </source>
</evidence>
<dbReference type="EMBL" id="VDLU01000002">
    <property type="protein sequence ID" value="TNJ28865.1"/>
    <property type="molecule type" value="Genomic_DNA"/>
</dbReference>